<dbReference type="PANTHER" id="PTHR11487:SF0">
    <property type="entry name" value="S-ACYL FATTY ACID SYNTHASE THIOESTERASE, MEDIUM CHAIN"/>
    <property type="match status" value="1"/>
</dbReference>
<dbReference type="InterPro" id="IPR029058">
    <property type="entry name" value="AB_hydrolase_fold"/>
</dbReference>
<dbReference type="AlphaFoldDB" id="A0A2P2FFS5"/>
<proteinExistence type="inferred from homology"/>
<gene>
    <name evidence="4" type="ORF">BB31_40715</name>
</gene>
<dbReference type="GO" id="GO:0016787">
    <property type="term" value="F:hydrolase activity"/>
    <property type="evidence" value="ECO:0007669"/>
    <property type="project" value="UniProtKB-KW"/>
</dbReference>
<sequence length="231" mass="24778">MVLLPHAGGAASFYADWAAAMSPTLEAVTVQYPGREDRLADPFAMGMAALAEDIASALSEQDSRPIVLFGHSLGALVAYEVARTLESRYCTTPVRLVVSGRRAPSDPPGGAVHLMSDDAIVKELIELGGTSGDLLADPDTRSVFLPAIREDFRLAETYRHVAGVEPNCPISSVIGSEDTEVNAAQAKRWVEHSRGPFDLNILPGGHFYLLEQAEAVLDILARPVPMKKGEQ</sequence>
<name>A0A2P2FFS5_AMYLU</name>
<dbReference type="InterPro" id="IPR012223">
    <property type="entry name" value="TEII"/>
</dbReference>
<organism evidence="4 5">
    <name type="scientific">Amycolatopsis lurida NRRL 2430</name>
    <dbReference type="NCBI Taxonomy" id="1460371"/>
    <lineage>
        <taxon>Bacteria</taxon>
        <taxon>Bacillati</taxon>
        <taxon>Actinomycetota</taxon>
        <taxon>Actinomycetes</taxon>
        <taxon>Pseudonocardiales</taxon>
        <taxon>Pseudonocardiaceae</taxon>
        <taxon>Amycolatopsis</taxon>
    </lineage>
</organism>
<accession>A0A2P2FFS5</accession>
<evidence type="ECO:0000313" key="5">
    <source>
        <dbReference type="Proteomes" id="UP000256220"/>
    </source>
</evidence>
<dbReference type="Pfam" id="PF00975">
    <property type="entry name" value="Thioesterase"/>
    <property type="match status" value="1"/>
</dbReference>
<feature type="domain" description="Thioesterase TesA-like" evidence="3">
    <location>
        <begin position="2"/>
        <end position="220"/>
    </location>
</feature>
<dbReference type="PANTHER" id="PTHR11487">
    <property type="entry name" value="THIOESTERASE"/>
    <property type="match status" value="1"/>
</dbReference>
<dbReference type="InterPro" id="IPR001031">
    <property type="entry name" value="Thioesterase"/>
</dbReference>
<dbReference type="Gene3D" id="3.40.50.1820">
    <property type="entry name" value="alpha/beta hydrolase"/>
    <property type="match status" value="1"/>
</dbReference>
<dbReference type="SMART" id="SM00824">
    <property type="entry name" value="PKS_TE"/>
    <property type="match status" value="1"/>
</dbReference>
<dbReference type="Proteomes" id="UP000256220">
    <property type="component" value="Unassembled WGS sequence"/>
</dbReference>
<dbReference type="GO" id="GO:0008610">
    <property type="term" value="P:lipid biosynthetic process"/>
    <property type="evidence" value="ECO:0007669"/>
    <property type="project" value="TreeGrafter"/>
</dbReference>
<reference evidence="4 5" key="1">
    <citation type="journal article" date="2014" name="Genome Announc.">
        <title>Draft Genome Sequence of Amycolatopsis lurida NRRL 2430, Producer of the Glycopeptide Family Antibiotic Ristocetin.</title>
        <authorList>
            <person name="Kwun M.J."/>
            <person name="Hong H.J."/>
        </authorList>
    </citation>
    <scope>NUCLEOTIDE SEQUENCE [LARGE SCALE GENOMIC DNA]</scope>
    <source>
        <strain evidence="4 5">NRRL 2430</strain>
    </source>
</reference>
<keyword evidence="2" id="KW-0378">Hydrolase</keyword>
<evidence type="ECO:0000313" key="4">
    <source>
        <dbReference type="EMBL" id="KFU75571.1"/>
    </source>
</evidence>
<evidence type="ECO:0000259" key="3">
    <source>
        <dbReference type="SMART" id="SM00824"/>
    </source>
</evidence>
<evidence type="ECO:0000256" key="1">
    <source>
        <dbReference type="ARBA" id="ARBA00007169"/>
    </source>
</evidence>
<evidence type="ECO:0000256" key="2">
    <source>
        <dbReference type="ARBA" id="ARBA00022801"/>
    </source>
</evidence>
<dbReference type="SUPFAM" id="SSF53474">
    <property type="entry name" value="alpha/beta-Hydrolases"/>
    <property type="match status" value="1"/>
</dbReference>
<keyword evidence="5" id="KW-1185">Reference proteome</keyword>
<comment type="caution">
    <text evidence="4">The sequence shown here is derived from an EMBL/GenBank/DDBJ whole genome shotgun (WGS) entry which is preliminary data.</text>
</comment>
<protein>
    <submittedName>
        <fullName evidence="4">Thioesterase</fullName>
    </submittedName>
</protein>
<dbReference type="InterPro" id="IPR020802">
    <property type="entry name" value="TesA-like"/>
</dbReference>
<comment type="similarity">
    <text evidence="1">Belongs to the thioesterase family.</text>
</comment>
<dbReference type="EMBL" id="JFBM01000062">
    <property type="protein sequence ID" value="KFU75571.1"/>
    <property type="molecule type" value="Genomic_DNA"/>
</dbReference>